<dbReference type="Gene3D" id="2.70.98.70">
    <property type="match status" value="1"/>
</dbReference>
<evidence type="ECO:0000259" key="6">
    <source>
        <dbReference type="Pfam" id="PF16889"/>
    </source>
</evidence>
<keyword evidence="8" id="KW-1185">Reference proteome</keyword>
<dbReference type="EMBL" id="JBEDNW010000003">
    <property type="protein sequence ID" value="MEZ3166959.1"/>
    <property type="molecule type" value="Genomic_DNA"/>
</dbReference>
<dbReference type="InterPro" id="IPR012480">
    <property type="entry name" value="Hepar_II_III_C"/>
</dbReference>
<dbReference type="SUPFAM" id="SSF48230">
    <property type="entry name" value="Chondroitin AC/alginate lyase"/>
    <property type="match status" value="1"/>
</dbReference>
<dbReference type="InterPro" id="IPR008929">
    <property type="entry name" value="Chondroitin_lyas"/>
</dbReference>
<reference evidence="7 8" key="1">
    <citation type="submission" date="2024-06" db="EMBL/GenBank/DDBJ databases">
        <title>Halorubrum miltondacostae sp. nov., a potential PHA producer isolated from an inland solar saltern in Rio Maior, Portugal.</title>
        <authorList>
            <person name="Albuquerque L."/>
            <person name="Viver T."/>
            <person name="Barroso C."/>
            <person name="Claudino R."/>
            <person name="Galvan M."/>
            <person name="Simoes G."/>
            <person name="Lobo Da Cunha A."/>
            <person name="Egas C."/>
        </authorList>
    </citation>
    <scope>NUCLEOTIDE SEQUENCE [LARGE SCALE GENOMIC DNA]</scope>
    <source>
        <strain evidence="7 8">DSM 18646</strain>
    </source>
</reference>
<name>A0ABV4IN98_9EURY</name>
<accession>A0ABV4IN98</accession>
<evidence type="ECO:0000256" key="4">
    <source>
        <dbReference type="ARBA" id="ARBA00023239"/>
    </source>
</evidence>
<dbReference type="Pfam" id="PF07940">
    <property type="entry name" value="Hepar_II_III_C"/>
    <property type="match status" value="1"/>
</dbReference>
<comment type="caution">
    <text evidence="7">The sequence shown here is derived from an EMBL/GenBank/DDBJ whole genome shotgun (WGS) entry which is preliminary data.</text>
</comment>
<sequence>MMTDYLTLAGTALNKQPRQLFGIATRTLKSSVLPRLPIDIDRRYERQVPEEFTPRIKPIRDNTIRLQKSTLNKREIYERDVTAVLNGNLSFLNETVSFEDGESISVDVPRVIEQSLHWKLKCWGFEHLKPIWLTAHEPSEISDKEIAIHRSWLDDWIEDHPIATDSQYLRRYWMPHSVCLRILNWARYDSLFASQLDETFRRNIRRFVYKNAVFLSDNVEHGVGGNHLIENAVALVVAGIYANEPAWLRQGQQIFEQAGEEQFFEDGGHIERSPMYHLIVCQRFLTAVDLLESISEGSKSLRETATDGVHFIERLRPPDDQIPLLNDSVFGEALPLTSCLEYAQSIGIETNLHSEPDPYRSLPESGFFWLGTDDSQLLITAHEITVPHLPAHAHVHPGQVCLWIGGKRILTDTGVFEYSAGTTRQRDRSIQSHNTVQVGTLEPVRLASSFWMWGTLDPEVEFSEGSPLRMAYDVNGIGHPTYTHERTVERVSDGWQITDQVECKNESALSRFHVHPEYSATLNSTDQYVTIEDNEGIPTAELEALEGNKMTLGTAPYHPEYGKEQSRAVVTLHREDSGMLGVILRELN</sequence>
<evidence type="ECO:0000313" key="7">
    <source>
        <dbReference type="EMBL" id="MEZ3166959.1"/>
    </source>
</evidence>
<dbReference type="Proteomes" id="UP001567571">
    <property type="component" value="Unassembled WGS sequence"/>
</dbReference>
<dbReference type="GO" id="GO:0016829">
    <property type="term" value="F:lyase activity"/>
    <property type="evidence" value="ECO:0007669"/>
    <property type="project" value="UniProtKB-KW"/>
</dbReference>
<gene>
    <name evidence="7" type="ORF">ABNG02_06435</name>
</gene>
<protein>
    <submittedName>
        <fullName evidence="7">Alginate lyase family protein</fullName>
    </submittedName>
</protein>
<organism evidence="7 8">
    <name type="scientific">Halorubrum ejinorense</name>
    <dbReference type="NCBI Taxonomy" id="425309"/>
    <lineage>
        <taxon>Archaea</taxon>
        <taxon>Methanobacteriati</taxon>
        <taxon>Methanobacteriota</taxon>
        <taxon>Stenosarchaea group</taxon>
        <taxon>Halobacteria</taxon>
        <taxon>Halobacteriales</taxon>
        <taxon>Haloferacaceae</taxon>
        <taxon>Halorubrum</taxon>
    </lineage>
</organism>
<evidence type="ECO:0000313" key="8">
    <source>
        <dbReference type="Proteomes" id="UP001567571"/>
    </source>
</evidence>
<proteinExistence type="predicted"/>
<evidence type="ECO:0000259" key="5">
    <source>
        <dbReference type="Pfam" id="PF07940"/>
    </source>
</evidence>
<dbReference type="Gene3D" id="1.50.10.100">
    <property type="entry name" value="Chondroitin AC/alginate lyase"/>
    <property type="match status" value="1"/>
</dbReference>
<feature type="domain" description="Heparinase II/III-like C-terminal" evidence="5">
    <location>
        <begin position="357"/>
        <end position="570"/>
    </location>
</feature>
<keyword evidence="2" id="KW-0732">Signal</keyword>
<evidence type="ECO:0000256" key="2">
    <source>
        <dbReference type="ARBA" id="ARBA00022729"/>
    </source>
</evidence>
<dbReference type="PANTHER" id="PTHR39210:SF1">
    <property type="entry name" value="HEPARIN-SULFATE LYASE"/>
    <property type="match status" value="1"/>
</dbReference>
<keyword evidence="4 7" id="KW-0456">Lyase</keyword>
<comment type="subcellular location">
    <subcellularLocation>
        <location evidence="1">Periplasm</location>
    </subcellularLocation>
</comment>
<keyword evidence="3" id="KW-0574">Periplasm</keyword>
<dbReference type="InterPro" id="IPR031680">
    <property type="entry name" value="Hepar_II_III_N"/>
</dbReference>
<feature type="domain" description="Heparin-sulfate lyase N-terminal" evidence="6">
    <location>
        <begin position="153"/>
        <end position="332"/>
    </location>
</feature>
<dbReference type="RefSeq" id="WP_343779189.1">
    <property type="nucleotide sequence ID" value="NZ_BAAADQ010000013.1"/>
</dbReference>
<evidence type="ECO:0000256" key="1">
    <source>
        <dbReference type="ARBA" id="ARBA00004418"/>
    </source>
</evidence>
<dbReference type="PANTHER" id="PTHR39210">
    <property type="entry name" value="HEPARIN-SULFATE LYASE"/>
    <property type="match status" value="1"/>
</dbReference>
<dbReference type="Pfam" id="PF16889">
    <property type="entry name" value="Hepar_II_III_N"/>
    <property type="match status" value="1"/>
</dbReference>
<evidence type="ECO:0000256" key="3">
    <source>
        <dbReference type="ARBA" id="ARBA00022764"/>
    </source>
</evidence>